<keyword evidence="4" id="KW-1185">Reference proteome</keyword>
<evidence type="ECO:0000313" key="3">
    <source>
        <dbReference type="EMBL" id="GGG09680.1"/>
    </source>
</evidence>
<keyword evidence="1" id="KW-0732">Signal</keyword>
<evidence type="ECO:0000256" key="1">
    <source>
        <dbReference type="SAM" id="SignalP"/>
    </source>
</evidence>
<accession>A0ABQ1W193</accession>
<evidence type="ECO:0000313" key="4">
    <source>
        <dbReference type="Proteomes" id="UP000634043"/>
    </source>
</evidence>
<gene>
    <name evidence="3" type="ORF">GCM10011323_12830</name>
</gene>
<name>A0ABQ1W193_9BACT</name>
<feature type="domain" description="DUF4476" evidence="2">
    <location>
        <begin position="165"/>
        <end position="249"/>
    </location>
</feature>
<sequence>MAKVYAKTYTAMKKLLLPLLFVLLALPAFAQPTVVTFTTHRGELFQMALDGRVINRSASNFVRITHLRPGNHYVEFRIRGRHGIYRTGINVLARAGYETNYSVRVSGRKVALHVLSEIPLGPPPVVVVPPRYPDRYEPAPPRYEPVPPRYEEPANGCRNLLDRYDVDRLIDAMKGRDFESTRLTIAREAVRNSSILSEDLRNVLLQFEFESTRLEFAKFAYDSVCDKERFYYIYDIFKFDHHVRELEEYTSRRR</sequence>
<dbReference type="Pfam" id="PF14771">
    <property type="entry name" value="DUF4476"/>
    <property type="match status" value="1"/>
</dbReference>
<dbReference type="Proteomes" id="UP000634043">
    <property type="component" value="Unassembled WGS sequence"/>
</dbReference>
<organism evidence="3 4">
    <name type="scientific">Pontibacter amylolyticus</name>
    <dbReference type="NCBI Taxonomy" id="1424080"/>
    <lineage>
        <taxon>Bacteria</taxon>
        <taxon>Pseudomonadati</taxon>
        <taxon>Bacteroidota</taxon>
        <taxon>Cytophagia</taxon>
        <taxon>Cytophagales</taxon>
        <taxon>Hymenobacteraceae</taxon>
        <taxon>Pontibacter</taxon>
    </lineage>
</organism>
<proteinExistence type="predicted"/>
<evidence type="ECO:0000259" key="2">
    <source>
        <dbReference type="Pfam" id="PF14771"/>
    </source>
</evidence>
<feature type="signal peptide" evidence="1">
    <location>
        <begin position="1"/>
        <end position="30"/>
    </location>
</feature>
<protein>
    <recommendedName>
        <fullName evidence="2">DUF4476 domain-containing protein</fullName>
    </recommendedName>
</protein>
<reference evidence="4" key="1">
    <citation type="journal article" date="2019" name="Int. J. Syst. Evol. Microbiol.">
        <title>The Global Catalogue of Microorganisms (GCM) 10K type strain sequencing project: providing services to taxonomists for standard genome sequencing and annotation.</title>
        <authorList>
            <consortium name="The Broad Institute Genomics Platform"/>
            <consortium name="The Broad Institute Genome Sequencing Center for Infectious Disease"/>
            <person name="Wu L."/>
            <person name="Ma J."/>
        </authorList>
    </citation>
    <scope>NUCLEOTIDE SEQUENCE [LARGE SCALE GENOMIC DNA]</scope>
    <source>
        <strain evidence="4">CGMCC 1.12749</strain>
    </source>
</reference>
<dbReference type="InterPro" id="IPR028011">
    <property type="entry name" value="DUF4476"/>
</dbReference>
<dbReference type="EMBL" id="BMFP01000002">
    <property type="protein sequence ID" value="GGG09680.1"/>
    <property type="molecule type" value="Genomic_DNA"/>
</dbReference>
<comment type="caution">
    <text evidence="3">The sequence shown here is derived from an EMBL/GenBank/DDBJ whole genome shotgun (WGS) entry which is preliminary data.</text>
</comment>
<feature type="chain" id="PRO_5045394153" description="DUF4476 domain-containing protein" evidence="1">
    <location>
        <begin position="31"/>
        <end position="254"/>
    </location>
</feature>